<dbReference type="AlphaFoldDB" id="A0A409V6M5"/>
<reference evidence="2 3" key="1">
    <citation type="journal article" date="2016" name="PLoS ONE">
        <title>A First Insight into the Genome of the Filter-Feeder Mussel Mytilus galloprovincialis.</title>
        <authorList>
            <person name="Murgarella M."/>
            <person name="Puiu D."/>
            <person name="Novoa B."/>
            <person name="Figueras A."/>
            <person name="Posada D."/>
            <person name="Canchaya C."/>
        </authorList>
    </citation>
    <scope>NUCLEOTIDE SEQUENCE [LARGE SCALE GENOMIC DNA]</scope>
    <source>
        <tissue evidence="2">Muscle</tissue>
    </source>
</reference>
<name>A0A409V6M5_MYTGA</name>
<organism evidence="2 3">
    <name type="scientific">Mytilus galloprovincialis</name>
    <name type="common">Mediterranean mussel</name>
    <dbReference type="NCBI Taxonomy" id="29158"/>
    <lineage>
        <taxon>Eukaryota</taxon>
        <taxon>Metazoa</taxon>
        <taxon>Spiralia</taxon>
        <taxon>Lophotrochozoa</taxon>
        <taxon>Mollusca</taxon>
        <taxon>Bivalvia</taxon>
        <taxon>Autobranchia</taxon>
        <taxon>Pteriomorphia</taxon>
        <taxon>Mytilida</taxon>
        <taxon>Mytiloidea</taxon>
        <taxon>Mytilidae</taxon>
        <taxon>Mytilinae</taxon>
        <taxon>Mytilus</taxon>
    </lineage>
</organism>
<feature type="non-terminal residue" evidence="2">
    <location>
        <position position="118"/>
    </location>
</feature>
<proteinExistence type="predicted"/>
<gene>
    <name evidence="2" type="ORF">AM593_01997</name>
</gene>
<keyword evidence="3" id="KW-1185">Reference proteome</keyword>
<dbReference type="Proteomes" id="UP000266721">
    <property type="component" value="Unassembled WGS sequence"/>
</dbReference>
<evidence type="ECO:0000313" key="3">
    <source>
        <dbReference type="Proteomes" id="UP000266721"/>
    </source>
</evidence>
<accession>A0A409V6M5</accession>
<protein>
    <submittedName>
        <fullName evidence="2">Uncharacterized protein</fullName>
    </submittedName>
</protein>
<evidence type="ECO:0000313" key="2">
    <source>
        <dbReference type="EMBL" id="OPL20402.1"/>
    </source>
</evidence>
<feature type="region of interest" description="Disordered" evidence="1">
    <location>
        <begin position="67"/>
        <end position="96"/>
    </location>
</feature>
<evidence type="ECO:0000256" key="1">
    <source>
        <dbReference type="SAM" id="MobiDB-lite"/>
    </source>
</evidence>
<feature type="non-terminal residue" evidence="2">
    <location>
        <position position="1"/>
    </location>
</feature>
<sequence>MVLVAGKETVRAQNLPSMEKIVLDQLMGNGAPGRLLRALYHVEMVLVAGKETVRAQNLPSMEKIVLDQNHAKNQTKNQNGRKQMKESGEEIAEDNGIKEKINFEHASVGHCQKTLVWV</sequence>
<dbReference type="EMBL" id="KV609389">
    <property type="protein sequence ID" value="OPL20402.1"/>
    <property type="molecule type" value="Genomic_DNA"/>
</dbReference>
<feature type="compositionally biased region" description="Polar residues" evidence="1">
    <location>
        <begin position="71"/>
        <end position="81"/>
    </location>
</feature>